<protein>
    <recommendedName>
        <fullName evidence="8">Abasic site processing protein</fullName>
        <ecNumber evidence="8">3.4.-.-</ecNumber>
    </recommendedName>
</protein>
<accession>A0A2S8F9V5</accession>
<evidence type="ECO:0000256" key="4">
    <source>
        <dbReference type="ARBA" id="ARBA00022801"/>
    </source>
</evidence>
<reference evidence="10 11" key="1">
    <citation type="submission" date="2018-02" db="EMBL/GenBank/DDBJ databases">
        <title>Comparative genomes isolates from brazilian mangrove.</title>
        <authorList>
            <person name="Araujo J.E."/>
            <person name="Taketani R.G."/>
            <person name="Silva M.C.P."/>
            <person name="Loureco M.V."/>
            <person name="Andreote F.D."/>
        </authorList>
    </citation>
    <scope>NUCLEOTIDE SEQUENCE [LARGE SCALE GENOMIC DNA]</scope>
    <source>
        <strain evidence="10 11">NAP PRIS-MGV</strain>
    </source>
</reference>
<evidence type="ECO:0000313" key="11">
    <source>
        <dbReference type="Proteomes" id="UP000239388"/>
    </source>
</evidence>
<keyword evidence="4 8" id="KW-0378">Hydrolase</keyword>
<sequence>MCGRYTLRARLNRLLEIYAAQSQIEWEPHYNIAPTQNVVGIRHAADGDHREAVLLRWGLIPPWAGDPTIGNRMINARAETIAEKRSFISPLKRRRCLVIADGFYEWKKEGKAKQPYYIHMKDDQPIAFAGLWERWKKNDLTIESCTIITTAANELMAPLHDRMPAILSPIDFEKWLDPTIEDPDQLTPLLDSYPADEMEAYPVSTAVNSSKGDSSDYVHPTDTQ</sequence>
<evidence type="ECO:0000256" key="5">
    <source>
        <dbReference type="ARBA" id="ARBA00023124"/>
    </source>
</evidence>
<evidence type="ECO:0000256" key="9">
    <source>
        <dbReference type="SAM" id="MobiDB-lite"/>
    </source>
</evidence>
<dbReference type="RefSeq" id="WP_105358330.1">
    <property type="nucleotide sequence ID" value="NZ_PUIB01000024.1"/>
</dbReference>
<dbReference type="Gene3D" id="3.90.1680.10">
    <property type="entry name" value="SOS response associated peptidase-like"/>
    <property type="match status" value="1"/>
</dbReference>
<evidence type="ECO:0000256" key="3">
    <source>
        <dbReference type="ARBA" id="ARBA00022763"/>
    </source>
</evidence>
<dbReference type="GO" id="GO:0106300">
    <property type="term" value="P:protein-DNA covalent cross-linking repair"/>
    <property type="evidence" value="ECO:0007669"/>
    <property type="project" value="InterPro"/>
</dbReference>
<evidence type="ECO:0000256" key="6">
    <source>
        <dbReference type="ARBA" id="ARBA00023125"/>
    </source>
</evidence>
<comment type="similarity">
    <text evidence="1 8">Belongs to the SOS response-associated peptidase family.</text>
</comment>
<dbReference type="SUPFAM" id="SSF143081">
    <property type="entry name" value="BB1717-like"/>
    <property type="match status" value="1"/>
</dbReference>
<dbReference type="GO" id="GO:0008233">
    <property type="term" value="F:peptidase activity"/>
    <property type="evidence" value="ECO:0007669"/>
    <property type="project" value="UniProtKB-KW"/>
</dbReference>
<feature type="region of interest" description="Disordered" evidence="9">
    <location>
        <begin position="201"/>
        <end position="224"/>
    </location>
</feature>
<proteinExistence type="inferred from homology"/>
<dbReference type="GO" id="GO:0006508">
    <property type="term" value="P:proteolysis"/>
    <property type="evidence" value="ECO:0007669"/>
    <property type="project" value="UniProtKB-KW"/>
</dbReference>
<gene>
    <name evidence="10" type="ORF">C5Y98_24630</name>
</gene>
<dbReference type="GO" id="GO:0016829">
    <property type="term" value="F:lyase activity"/>
    <property type="evidence" value="ECO:0007669"/>
    <property type="project" value="UniProtKB-KW"/>
</dbReference>
<dbReference type="PANTHER" id="PTHR13604">
    <property type="entry name" value="DC12-RELATED"/>
    <property type="match status" value="1"/>
</dbReference>
<dbReference type="GO" id="GO:0003697">
    <property type="term" value="F:single-stranded DNA binding"/>
    <property type="evidence" value="ECO:0007669"/>
    <property type="project" value="InterPro"/>
</dbReference>
<dbReference type="Pfam" id="PF02586">
    <property type="entry name" value="SRAP"/>
    <property type="match status" value="1"/>
</dbReference>
<keyword evidence="5" id="KW-0190">Covalent protein-DNA linkage</keyword>
<keyword evidence="3" id="KW-0227">DNA damage</keyword>
<dbReference type="PANTHER" id="PTHR13604:SF0">
    <property type="entry name" value="ABASIC SITE PROCESSING PROTEIN HMCES"/>
    <property type="match status" value="1"/>
</dbReference>
<organism evidence="10 11">
    <name type="scientific">Blastopirellula marina</name>
    <dbReference type="NCBI Taxonomy" id="124"/>
    <lineage>
        <taxon>Bacteria</taxon>
        <taxon>Pseudomonadati</taxon>
        <taxon>Planctomycetota</taxon>
        <taxon>Planctomycetia</taxon>
        <taxon>Pirellulales</taxon>
        <taxon>Pirellulaceae</taxon>
        <taxon>Blastopirellula</taxon>
    </lineage>
</organism>
<evidence type="ECO:0000256" key="1">
    <source>
        <dbReference type="ARBA" id="ARBA00008136"/>
    </source>
</evidence>
<keyword evidence="2 8" id="KW-0645">Protease</keyword>
<comment type="caution">
    <text evidence="10">The sequence shown here is derived from an EMBL/GenBank/DDBJ whole genome shotgun (WGS) entry which is preliminary data.</text>
</comment>
<keyword evidence="6" id="KW-0238">DNA-binding</keyword>
<evidence type="ECO:0000256" key="7">
    <source>
        <dbReference type="ARBA" id="ARBA00023239"/>
    </source>
</evidence>
<dbReference type="EC" id="3.4.-.-" evidence="8"/>
<dbReference type="Proteomes" id="UP000239388">
    <property type="component" value="Unassembled WGS sequence"/>
</dbReference>
<dbReference type="AlphaFoldDB" id="A0A2S8F9V5"/>
<dbReference type="InterPro" id="IPR036590">
    <property type="entry name" value="SRAP-like"/>
</dbReference>
<evidence type="ECO:0000256" key="2">
    <source>
        <dbReference type="ARBA" id="ARBA00022670"/>
    </source>
</evidence>
<dbReference type="InterPro" id="IPR003738">
    <property type="entry name" value="SRAP"/>
</dbReference>
<name>A0A2S8F9V5_9BACT</name>
<keyword evidence="7" id="KW-0456">Lyase</keyword>
<dbReference type="EMBL" id="PUIB01000024">
    <property type="protein sequence ID" value="PQO28948.1"/>
    <property type="molecule type" value="Genomic_DNA"/>
</dbReference>
<dbReference type="OrthoDB" id="9782620at2"/>
<evidence type="ECO:0000256" key="8">
    <source>
        <dbReference type="RuleBase" id="RU364100"/>
    </source>
</evidence>
<evidence type="ECO:0000313" key="10">
    <source>
        <dbReference type="EMBL" id="PQO28948.1"/>
    </source>
</evidence>